<feature type="domain" description="Cyclic nucleotide-binding" evidence="5">
    <location>
        <begin position="36"/>
        <end position="83"/>
    </location>
</feature>
<dbReference type="Gene3D" id="1.10.840.10">
    <property type="entry name" value="Ras guanine-nucleotide exchange factors catalytic domain"/>
    <property type="match status" value="1"/>
</dbReference>
<dbReference type="InterPro" id="IPR001895">
    <property type="entry name" value="RASGEF_cat_dom"/>
</dbReference>
<feature type="domain" description="Ras-associating" evidence="7">
    <location>
        <begin position="857"/>
        <end position="942"/>
    </location>
</feature>
<dbReference type="Gene3D" id="2.30.42.10">
    <property type="match status" value="1"/>
</dbReference>
<dbReference type="Pfam" id="PF00595">
    <property type="entry name" value="PDZ"/>
    <property type="match status" value="1"/>
</dbReference>
<feature type="domain" description="Cyclic nucleotide-binding" evidence="5">
    <location>
        <begin position="397"/>
        <end position="497"/>
    </location>
</feature>
<evidence type="ECO:0000256" key="1">
    <source>
        <dbReference type="ARBA" id="ARBA00022658"/>
    </source>
</evidence>
<dbReference type="GO" id="GO:0005085">
    <property type="term" value="F:guanyl-nucleotide exchange factor activity"/>
    <property type="evidence" value="ECO:0007669"/>
    <property type="project" value="UniProtKB-KW"/>
</dbReference>
<dbReference type="AlphaFoldDB" id="A0AAF5DSU0"/>
<dbReference type="WBParaSite" id="TCONS_00016823.p1">
    <property type="protein sequence ID" value="TCONS_00016823.p1"/>
    <property type="gene ID" value="XLOC_011478"/>
</dbReference>
<evidence type="ECO:0000259" key="5">
    <source>
        <dbReference type="PROSITE" id="PS50042"/>
    </source>
</evidence>
<dbReference type="CDD" id="cd00155">
    <property type="entry name" value="RasGEF"/>
    <property type="match status" value="1"/>
</dbReference>
<dbReference type="PROSITE" id="PS00720">
    <property type="entry name" value="RASGEF"/>
    <property type="match status" value="1"/>
</dbReference>
<organism evidence="9 10">
    <name type="scientific">Strongyloides stercoralis</name>
    <name type="common">Threadworm</name>
    <dbReference type="NCBI Taxonomy" id="6248"/>
    <lineage>
        <taxon>Eukaryota</taxon>
        <taxon>Metazoa</taxon>
        <taxon>Ecdysozoa</taxon>
        <taxon>Nematoda</taxon>
        <taxon>Chromadorea</taxon>
        <taxon>Rhabditida</taxon>
        <taxon>Tylenchina</taxon>
        <taxon>Panagrolaimomorpha</taxon>
        <taxon>Strongyloidoidea</taxon>
        <taxon>Strongyloididae</taxon>
        <taxon>Strongyloides</taxon>
    </lineage>
</organism>
<keyword evidence="9" id="KW-1185">Reference proteome</keyword>
<dbReference type="PANTHER" id="PTHR23113">
    <property type="entry name" value="GUANINE NUCLEOTIDE EXCHANGE FACTOR"/>
    <property type="match status" value="1"/>
</dbReference>
<feature type="domain" description="PDZ" evidence="6">
    <location>
        <begin position="646"/>
        <end position="717"/>
    </location>
</feature>
<dbReference type="SMART" id="SM00228">
    <property type="entry name" value="PDZ"/>
    <property type="match status" value="1"/>
</dbReference>
<dbReference type="SMART" id="SM00314">
    <property type="entry name" value="RA"/>
    <property type="match status" value="1"/>
</dbReference>
<dbReference type="InterPro" id="IPR000595">
    <property type="entry name" value="cNMP-bd_dom"/>
</dbReference>
<evidence type="ECO:0000259" key="6">
    <source>
        <dbReference type="PROSITE" id="PS50106"/>
    </source>
</evidence>
<feature type="region of interest" description="Disordered" evidence="3">
    <location>
        <begin position="1231"/>
        <end position="1272"/>
    </location>
</feature>
<keyword evidence="1 2" id="KW-0344">Guanine-nucleotide releasing factor</keyword>
<dbReference type="CDD" id="cd01785">
    <property type="entry name" value="RA_PDZ-GEF1"/>
    <property type="match status" value="1"/>
</dbReference>
<dbReference type="InterPro" id="IPR036034">
    <property type="entry name" value="PDZ_sf"/>
</dbReference>
<feature type="domain" description="Ras-GEF" evidence="4">
    <location>
        <begin position="967"/>
        <end position="1194"/>
    </location>
</feature>
<evidence type="ECO:0000313" key="10">
    <source>
        <dbReference type="WBParaSite" id="TCONS_00016823.p1"/>
    </source>
</evidence>
<dbReference type="PANTHER" id="PTHR23113:SF249">
    <property type="entry name" value="RAP GUANINE NUCLEOTIDE EXCHANGE FACTOR 6"/>
    <property type="match status" value="1"/>
</dbReference>
<dbReference type="InterPro" id="IPR000651">
    <property type="entry name" value="Ras-like_Gua-exchang_fac_N"/>
</dbReference>
<dbReference type="SMART" id="SM00147">
    <property type="entry name" value="RasGEF"/>
    <property type="match status" value="1"/>
</dbReference>
<dbReference type="InterPro" id="IPR001478">
    <property type="entry name" value="PDZ"/>
</dbReference>
<dbReference type="CDD" id="cd06224">
    <property type="entry name" value="REM"/>
    <property type="match status" value="1"/>
</dbReference>
<dbReference type="GO" id="GO:0016324">
    <property type="term" value="C:apical plasma membrane"/>
    <property type="evidence" value="ECO:0007669"/>
    <property type="project" value="TreeGrafter"/>
</dbReference>
<evidence type="ECO:0000256" key="3">
    <source>
        <dbReference type="SAM" id="MobiDB-lite"/>
    </source>
</evidence>
<evidence type="ECO:0000256" key="2">
    <source>
        <dbReference type="PROSITE-ProRule" id="PRU00168"/>
    </source>
</evidence>
<evidence type="ECO:0000313" key="9">
    <source>
        <dbReference type="Proteomes" id="UP000035681"/>
    </source>
</evidence>
<dbReference type="Proteomes" id="UP000035681">
    <property type="component" value="Unplaced"/>
</dbReference>
<dbReference type="PROSITE" id="PS50042">
    <property type="entry name" value="CNMP_BINDING_3"/>
    <property type="match status" value="2"/>
</dbReference>
<reference evidence="10" key="1">
    <citation type="submission" date="2024-02" db="UniProtKB">
        <authorList>
            <consortium name="WormBaseParasite"/>
        </authorList>
    </citation>
    <scope>IDENTIFICATION</scope>
</reference>
<dbReference type="InterPro" id="IPR008937">
    <property type="entry name" value="Ras-like_GEF"/>
</dbReference>
<dbReference type="CDD" id="cd00038">
    <property type="entry name" value="CAP_ED"/>
    <property type="match status" value="2"/>
</dbReference>
<protein>
    <submittedName>
        <fullName evidence="10">Uncharacterized protein</fullName>
    </submittedName>
</protein>
<dbReference type="InterPro" id="IPR000159">
    <property type="entry name" value="RA_dom"/>
</dbReference>
<dbReference type="PROSITE" id="PS50009">
    <property type="entry name" value="RASGEF_CAT"/>
    <property type="match status" value="1"/>
</dbReference>
<dbReference type="SUPFAM" id="SSF48366">
    <property type="entry name" value="Ras GEF"/>
    <property type="match status" value="1"/>
</dbReference>
<dbReference type="SUPFAM" id="SSF50156">
    <property type="entry name" value="PDZ domain-like"/>
    <property type="match status" value="1"/>
</dbReference>
<evidence type="ECO:0000259" key="8">
    <source>
        <dbReference type="PROSITE" id="PS50212"/>
    </source>
</evidence>
<dbReference type="Gene3D" id="2.60.120.10">
    <property type="entry name" value="Jelly Rolls"/>
    <property type="match status" value="2"/>
</dbReference>
<feature type="compositionally biased region" description="Low complexity" evidence="3">
    <location>
        <begin position="1338"/>
        <end position="1347"/>
    </location>
</feature>
<dbReference type="GO" id="GO:0007265">
    <property type="term" value="P:Ras protein signal transduction"/>
    <property type="evidence" value="ECO:0007669"/>
    <property type="project" value="TreeGrafter"/>
</dbReference>
<dbReference type="SUPFAM" id="SSF51206">
    <property type="entry name" value="cAMP-binding domain-like"/>
    <property type="match status" value="2"/>
</dbReference>
<dbReference type="InterPro" id="IPR018490">
    <property type="entry name" value="cNMP-bd_dom_sf"/>
</dbReference>
<dbReference type="Pfam" id="PF00788">
    <property type="entry name" value="RA"/>
    <property type="match status" value="1"/>
</dbReference>
<dbReference type="PROSITE" id="PS50106">
    <property type="entry name" value="PDZ"/>
    <property type="match status" value="1"/>
</dbReference>
<dbReference type="Gene3D" id="1.20.870.10">
    <property type="entry name" value="Son of sevenless (SoS) protein Chain: S domain 1"/>
    <property type="match status" value="1"/>
</dbReference>
<dbReference type="InterPro" id="IPR036964">
    <property type="entry name" value="RASGEF_cat_dom_sf"/>
</dbReference>
<evidence type="ECO:0000259" key="7">
    <source>
        <dbReference type="PROSITE" id="PS50200"/>
    </source>
</evidence>
<dbReference type="SMART" id="SM00100">
    <property type="entry name" value="cNMP"/>
    <property type="match status" value="1"/>
</dbReference>
<name>A0AAF5DSU0_STRER</name>
<dbReference type="Pfam" id="PF06918">
    <property type="entry name" value="DUF1280"/>
    <property type="match status" value="1"/>
</dbReference>
<dbReference type="InterPro" id="IPR019804">
    <property type="entry name" value="Ras_G-nucl-exch_fac_CS"/>
</dbReference>
<evidence type="ECO:0000259" key="4">
    <source>
        <dbReference type="PROSITE" id="PS50009"/>
    </source>
</evidence>
<accession>A0AAF5DSU0</accession>
<feature type="compositionally biased region" description="Polar residues" evidence="3">
    <location>
        <begin position="1313"/>
        <end position="1328"/>
    </location>
</feature>
<dbReference type="PROSITE" id="PS50212">
    <property type="entry name" value="RASGEF_NTER"/>
    <property type="match status" value="1"/>
</dbReference>
<dbReference type="PROSITE" id="PS50200">
    <property type="entry name" value="RA"/>
    <property type="match status" value="1"/>
</dbReference>
<dbReference type="SMART" id="SM00229">
    <property type="entry name" value="RasGEFN"/>
    <property type="match status" value="1"/>
</dbReference>
<feature type="domain" description="N-terminal Ras-GEF" evidence="8">
    <location>
        <begin position="527"/>
        <end position="645"/>
    </location>
</feature>
<proteinExistence type="predicted"/>
<dbReference type="InterPro" id="IPR009689">
    <property type="entry name" value="DUF1280"/>
</dbReference>
<dbReference type="InterPro" id="IPR023578">
    <property type="entry name" value="Ras_GEF_dom_sf"/>
</dbReference>
<sequence>MYKFTPDFKNALIKNPKERAKNDIDIIFSHLKQLEGFKWINDTALRKISRAARYEAYPMNHILFRKGQPATCWYILLTGSVYIDEQIQLPLGCFGKRNEVHLRRISDCIILQPSELIVIDYPDDQRVPIYQTIQENTNNVYKLQNNFQTNLQIKGTQFGDQLDAPYYDNNQVQSSTLRSKQIPLYEMTSEKKNLFNGIDNVDCSVNPTPTIGISRITVQSSQTNKFTVHNKQIPKVYNNLPDILNCPPIPPKTPNLHLKNDISALDSPTIPYHHIFKNQLQPYVRYRTHNSQLQRKSLDETAMQANSEKNIKNIINTSVKQPTFITVGGSSNSLKNDELSGLPEAFVDSDDEEGSCPSHDSFQELRDNVRECLEKEPSMRTLDDILILLDFMSQMQAFANLPMSIRKQICLKMLFAVVQDSGTVILQHGDKLDSWSVVVNGYVEWTKPNGEKIEYRMGDAFGATASPTEQYHEGEMKTMTNNCEFLLVEHKDFYHIMSTINQHIEKISDVTGEVVSETERRVTGNQVGLVIIKAKPEKLLQLLVEESDTISDEHYTEDYLLMYRVFLPDPTEIFLKLKQWFEDPIFKEKIPRIVLLWVNSHFNDFESNNKMIKLLEEFGDSLEQENLHSQLALLNIACSIKSKIRTVILTRSNRDQELCFTLIGGKEINHKLFVADISNNCDSQTIGLRRGDEILEVNGHNFSSITLSKALVLLKDSTHLSIHVKWNLMGFKEMLIDMESRKNTYDYDSISSNETSFTSIRYGKNDGSGIYLPSRQYNSSSSSVNTKLSNISSKNSMMSKLINIIKGSNSGSDSGFSNDLQNTSNIMNTSVINSSLPPLSDPFDNTKLATANQIEEVIKVYRSDQTFRYLVIYPTTTVSDIVKLALQEFGMNTDTGHLEWTLCMTSVTPEGAIKQRTLPQSMTNMGSYLNLNSRYYLKNNDRSEPLLPDDVAPEVLKESQIYLIDLNAHTIAVHLTLQDFGIFSKIETTEYVDCLFEIKSSYGWPMLKKFEDIFNIEMWWVATEICSEKIVYKRAKLIKKFIKVARHCRELRNFNSMFAIISGLEKPAVRRLQNSWERVPNKYIKMLNDMQTLLDPSRNMSKYRQHLLNLSQDPPVIPIYPVFKKDLIYSNEANETYSDKLINFEKLRIIAKIIRSVTKLSLVPYTQEVILNRDSLNIDSKSSTSTIKKLSGVKNGSQSRKKMYEQDQMVKKVKSYLEVMKICDNENELDKMSSECEAPQNSSSGNASSGTSRRRAPSPSSSSISSHSNQSEQFARFNTPKFGVESPQAVQKMLSLVQNSKIKPANNVKGFSPMQSPMLNNNRGTPKRSNAGIGRIPSFSSRSSSNSTDLHPVDLTAESSSVTTFCSNSLQNTNSTDIGPGAFIRPVRLEETIKLYLSLNITQTRFELLLKTLKDEGKSPFPSFHSIRENLLKPATGSYQYISTSNGSEIIDGMVANDVKGILKEKIADLYTSEKLVCKIKRNEITLNCCISGDKRLDSTKINLQLETTETNSSVNNLSIFAIWFGSDDRKIMEVFLKKPMEQFDNVVKNGFFMELKRKMFKITMKPFIVSNFLVLYSFFGLKEASSNHNCRICEKMSGGARNRLFIYVSDRHQEFKYRSLTKGNKEKGYRKNPLSSTISCENICIPMLHIFMGLVKDVYGNLCKEMKADTMNGATLITECDHFIKKFNVPYQEYYQTFNGNGVQRFLENI</sequence>
<feature type="compositionally biased region" description="Low complexity" evidence="3">
    <location>
        <begin position="1241"/>
        <end position="1271"/>
    </location>
</feature>
<feature type="region of interest" description="Disordered" evidence="3">
    <location>
        <begin position="1305"/>
        <end position="1350"/>
    </location>
</feature>
<dbReference type="InterPro" id="IPR014710">
    <property type="entry name" value="RmlC-like_jellyroll"/>
</dbReference>
<dbReference type="Pfam" id="PF00617">
    <property type="entry name" value="RasGEF"/>
    <property type="match status" value="1"/>
</dbReference>